<sequence length="76" mass="8942">MNLYGEQELIMDLGEEQEIRIVFTRWMQLRAGARRHLPQQVEILFSNDGGELFFRRDCSKEKLERYSGITVSGVCF</sequence>
<gene>
    <name evidence="1" type="ORF">GA560_07030</name>
</gene>
<evidence type="ECO:0000313" key="2">
    <source>
        <dbReference type="Proteomes" id="UP000474077"/>
    </source>
</evidence>
<protein>
    <submittedName>
        <fullName evidence="1">Uncharacterized protein</fullName>
    </submittedName>
</protein>
<organism evidence="1 2">
    <name type="scientific">Bacteroides xylanisolvens</name>
    <dbReference type="NCBI Taxonomy" id="371601"/>
    <lineage>
        <taxon>Bacteria</taxon>
        <taxon>Pseudomonadati</taxon>
        <taxon>Bacteroidota</taxon>
        <taxon>Bacteroidia</taxon>
        <taxon>Bacteroidales</taxon>
        <taxon>Bacteroidaceae</taxon>
        <taxon>Bacteroides</taxon>
    </lineage>
</organism>
<dbReference type="RefSeq" id="WP_049701120.1">
    <property type="nucleotide sequence ID" value="NZ_JBAMHC010000014.1"/>
</dbReference>
<dbReference type="EMBL" id="WDER01000013">
    <property type="protein sequence ID" value="KAB6084712.1"/>
    <property type="molecule type" value="Genomic_DNA"/>
</dbReference>
<accession>A0A4Q5DBM4</accession>
<dbReference type="AlphaFoldDB" id="A0A4Q5DBM4"/>
<proteinExistence type="predicted"/>
<evidence type="ECO:0000313" key="1">
    <source>
        <dbReference type="EMBL" id="KAB6084712.1"/>
    </source>
</evidence>
<name>A0A4Q5DBM4_9BACE</name>
<reference evidence="1 2" key="1">
    <citation type="journal article" date="2019" name="Nat. Med.">
        <title>A library of human gut bacterial isolates paired with longitudinal multiomics data enables mechanistic microbiome research.</title>
        <authorList>
            <person name="Poyet M."/>
            <person name="Groussin M."/>
            <person name="Gibbons S.M."/>
            <person name="Avila-Pacheco J."/>
            <person name="Jiang X."/>
            <person name="Kearney S.M."/>
            <person name="Perrotta A.R."/>
            <person name="Berdy B."/>
            <person name="Zhao S."/>
            <person name="Lieberman T.D."/>
            <person name="Swanson P.K."/>
            <person name="Smith M."/>
            <person name="Roesemann S."/>
            <person name="Alexander J.E."/>
            <person name="Rich S.A."/>
            <person name="Livny J."/>
            <person name="Vlamakis H."/>
            <person name="Clish C."/>
            <person name="Bullock K."/>
            <person name="Deik A."/>
            <person name="Scott J."/>
            <person name="Pierce K.A."/>
            <person name="Xavier R.J."/>
            <person name="Alm E.J."/>
        </authorList>
    </citation>
    <scope>NUCLEOTIDE SEQUENCE [LARGE SCALE GENOMIC DNA]</scope>
    <source>
        <strain evidence="1 2">BIOML-A73</strain>
    </source>
</reference>
<comment type="caution">
    <text evidence="1">The sequence shown here is derived from an EMBL/GenBank/DDBJ whole genome shotgun (WGS) entry which is preliminary data.</text>
</comment>
<dbReference type="Proteomes" id="UP000474077">
    <property type="component" value="Unassembled WGS sequence"/>
</dbReference>